<evidence type="ECO:0000256" key="2">
    <source>
        <dbReference type="ARBA" id="ARBA00022475"/>
    </source>
</evidence>
<feature type="transmembrane region" description="Helical" evidence="6">
    <location>
        <begin position="56"/>
        <end position="80"/>
    </location>
</feature>
<dbReference type="Pfam" id="PF09335">
    <property type="entry name" value="VTT_dom"/>
    <property type="match status" value="1"/>
</dbReference>
<feature type="transmembrane region" description="Helical" evidence="6">
    <location>
        <begin position="171"/>
        <end position="187"/>
    </location>
</feature>
<reference evidence="8 9" key="1">
    <citation type="submission" date="2019-09" db="EMBL/GenBank/DDBJ databases">
        <title>Whole genome sequences of isolates from the Mars Exploration Rovers.</title>
        <authorList>
            <person name="Seuylemezian A."/>
            <person name="Vaishampayan P."/>
        </authorList>
    </citation>
    <scope>NUCLEOTIDE SEQUENCE [LARGE SCALE GENOMIC DNA]</scope>
    <source>
        <strain evidence="8 9">MER_TA_151</strain>
    </source>
</reference>
<dbReference type="PANTHER" id="PTHR12677">
    <property type="entry name" value="GOLGI APPARATUS MEMBRANE PROTEIN TVP38-RELATED"/>
    <property type="match status" value="1"/>
</dbReference>
<dbReference type="PANTHER" id="PTHR12677:SF55">
    <property type="entry name" value="UNDECAPRENYL PHOSPHATE TRANSPORTER SAOUHSC_00901-RELATED"/>
    <property type="match status" value="1"/>
</dbReference>
<organism evidence="8 9">
    <name type="scientific">Niallia endozanthoxylica</name>
    <dbReference type="NCBI Taxonomy" id="2036016"/>
    <lineage>
        <taxon>Bacteria</taxon>
        <taxon>Bacillati</taxon>
        <taxon>Bacillota</taxon>
        <taxon>Bacilli</taxon>
        <taxon>Bacillales</taxon>
        <taxon>Bacillaceae</taxon>
        <taxon>Niallia</taxon>
    </lineage>
</organism>
<feature type="domain" description="VTT" evidence="7">
    <location>
        <begin position="44"/>
        <end position="161"/>
    </location>
</feature>
<accession>A0A5J5I1A4</accession>
<feature type="transmembrane region" description="Helical" evidence="6">
    <location>
        <begin position="31"/>
        <end position="50"/>
    </location>
</feature>
<feature type="transmembrane region" description="Helical" evidence="6">
    <location>
        <begin position="139"/>
        <end position="159"/>
    </location>
</feature>
<evidence type="ECO:0000256" key="3">
    <source>
        <dbReference type="ARBA" id="ARBA00022692"/>
    </source>
</evidence>
<comment type="similarity">
    <text evidence="6">Belongs to the TVP38/TMEM64 family.</text>
</comment>
<keyword evidence="4 6" id="KW-1133">Transmembrane helix</keyword>
<keyword evidence="3 6" id="KW-0812">Transmembrane</keyword>
<proteinExistence type="inferred from homology"/>
<keyword evidence="2 6" id="KW-1003">Cell membrane</keyword>
<dbReference type="InterPro" id="IPR032816">
    <property type="entry name" value="VTT_dom"/>
</dbReference>
<name>A0A5J5I1A4_9BACI</name>
<dbReference type="EMBL" id="VYKL01000013">
    <property type="protein sequence ID" value="KAA9027506.1"/>
    <property type="molecule type" value="Genomic_DNA"/>
</dbReference>
<sequence length="207" mass="23828">MDFDVLKEWFTFENIMELIHEYRSFGPLPGILLPMLEAFLPFLPLFLFVMANANAFGLWFGFLFSWIGACTGALLVFLLIRKFGQKRILQFLKKHPQVQKLMLWVERHGFGPLFILLCFPFTPSAIVNIVAGLSKISTYQYMLAVMTGKLVMIFTISFVGYDIKSLMTQPVRTAVVGLVIFILWYVGKIIEVKINKSTEKENRRQEG</sequence>
<evidence type="ECO:0000256" key="6">
    <source>
        <dbReference type="RuleBase" id="RU366058"/>
    </source>
</evidence>
<evidence type="ECO:0000256" key="4">
    <source>
        <dbReference type="ARBA" id="ARBA00022989"/>
    </source>
</evidence>
<comment type="subcellular location">
    <subcellularLocation>
        <location evidence="1 6">Cell membrane</location>
        <topology evidence="1 6">Multi-pass membrane protein</topology>
    </subcellularLocation>
</comment>
<evidence type="ECO:0000259" key="7">
    <source>
        <dbReference type="Pfam" id="PF09335"/>
    </source>
</evidence>
<dbReference type="RefSeq" id="WP_150439048.1">
    <property type="nucleotide sequence ID" value="NZ_VYKL01000013.1"/>
</dbReference>
<evidence type="ECO:0000313" key="9">
    <source>
        <dbReference type="Proteomes" id="UP000326671"/>
    </source>
</evidence>
<feature type="transmembrane region" description="Helical" evidence="6">
    <location>
        <begin position="110"/>
        <end position="133"/>
    </location>
</feature>
<evidence type="ECO:0000313" key="8">
    <source>
        <dbReference type="EMBL" id="KAA9027506.1"/>
    </source>
</evidence>
<keyword evidence="9" id="KW-1185">Reference proteome</keyword>
<keyword evidence="5 6" id="KW-0472">Membrane</keyword>
<dbReference type="InterPro" id="IPR015414">
    <property type="entry name" value="TMEM64"/>
</dbReference>
<dbReference type="OrthoDB" id="1651121at2"/>
<protein>
    <recommendedName>
        <fullName evidence="6">TVP38/TMEM64 family membrane protein</fullName>
    </recommendedName>
</protein>
<comment type="caution">
    <text evidence="8">The sequence shown here is derived from an EMBL/GenBank/DDBJ whole genome shotgun (WGS) entry which is preliminary data.</text>
</comment>
<dbReference type="AlphaFoldDB" id="A0A5J5I1A4"/>
<evidence type="ECO:0000256" key="1">
    <source>
        <dbReference type="ARBA" id="ARBA00004651"/>
    </source>
</evidence>
<evidence type="ECO:0000256" key="5">
    <source>
        <dbReference type="ARBA" id="ARBA00023136"/>
    </source>
</evidence>
<gene>
    <name evidence="8" type="ORF">F4V44_05775</name>
</gene>
<dbReference type="GO" id="GO:0005886">
    <property type="term" value="C:plasma membrane"/>
    <property type="evidence" value="ECO:0007669"/>
    <property type="project" value="UniProtKB-SubCell"/>
</dbReference>
<dbReference type="Proteomes" id="UP000326671">
    <property type="component" value="Unassembled WGS sequence"/>
</dbReference>